<dbReference type="OrthoDB" id="5865827at2"/>
<evidence type="ECO:0000313" key="1">
    <source>
        <dbReference type="EMBL" id="AKS41173.1"/>
    </source>
</evidence>
<proteinExistence type="predicted"/>
<sequence length="195" mass="21416">MQDSLQQALQELVDRIARQVRADQVVDAFLAGGVATYMHLQKAGGSAAESARYSEDADLHFGRSLILEDLPVVAYKDRDGDERMLALDGSYTIDIGLRHPDCFDDAEFLFSSANGRVRLFLLNPMDLAVTKTGRFQDHDRADIESLARAGLLEAEAFRERATEALDYLATDPAMVRIHIDEAAELIAASSSSAPE</sequence>
<dbReference type="Pfam" id="PF19502">
    <property type="entry name" value="DUF6036"/>
    <property type="match status" value="1"/>
</dbReference>
<dbReference type="Proteomes" id="UP000066624">
    <property type="component" value="Chromosome"/>
</dbReference>
<gene>
    <name evidence="1" type="ORF">WM2015_792</name>
</gene>
<evidence type="ECO:0000313" key="2">
    <source>
        <dbReference type="Proteomes" id="UP000066624"/>
    </source>
</evidence>
<dbReference type="RefSeq" id="WP_049724829.1">
    <property type="nucleotide sequence ID" value="NZ_CP012154.1"/>
</dbReference>
<dbReference type="STRING" id="1579979.WM2015_792"/>
<dbReference type="AlphaFoldDB" id="A0A0K0XU13"/>
<dbReference type="KEGG" id="wma:WM2015_792"/>
<accession>A0A0K0XU13</accession>
<dbReference type="EMBL" id="CP012154">
    <property type="protein sequence ID" value="AKS41173.1"/>
    <property type="molecule type" value="Genomic_DNA"/>
</dbReference>
<organism evidence="1 2">
    <name type="scientific">Wenzhouxiangella marina</name>
    <dbReference type="NCBI Taxonomy" id="1579979"/>
    <lineage>
        <taxon>Bacteria</taxon>
        <taxon>Pseudomonadati</taxon>
        <taxon>Pseudomonadota</taxon>
        <taxon>Gammaproteobacteria</taxon>
        <taxon>Chromatiales</taxon>
        <taxon>Wenzhouxiangellaceae</taxon>
        <taxon>Wenzhouxiangella</taxon>
    </lineage>
</organism>
<keyword evidence="2" id="KW-1185">Reference proteome</keyword>
<dbReference type="InterPro" id="IPR045792">
    <property type="entry name" value="DUF6036"/>
</dbReference>
<name>A0A0K0XU13_9GAMM</name>
<protein>
    <submittedName>
        <fullName evidence="1">Uncharacterized protein</fullName>
    </submittedName>
</protein>
<reference evidence="1 2" key="1">
    <citation type="submission" date="2015-07" db="EMBL/GenBank/DDBJ databases">
        <authorList>
            <person name="Noorani M."/>
        </authorList>
    </citation>
    <scope>NUCLEOTIDE SEQUENCE [LARGE SCALE GENOMIC DNA]</scope>
    <source>
        <strain evidence="1 2">KCTC 42284</strain>
    </source>
</reference>